<dbReference type="Gene3D" id="3.20.20.80">
    <property type="entry name" value="Glycosidases"/>
    <property type="match status" value="1"/>
</dbReference>
<evidence type="ECO:0000256" key="1">
    <source>
        <dbReference type="ARBA" id="ARBA00005641"/>
    </source>
</evidence>
<keyword evidence="2 4" id="KW-0378">Hydrolase</keyword>
<sequence length="579" mass="61948">MKVSSLFVGAVLTGSAFGLVPGVPGLPGAANAVPSNIASGVSSVIAGAASSAASAVSSAVPAAASSGLANASSRIASAASAQSTGKKIQLTITTANSRGATGVSPKVIATVLLDTATDILSTLSVPGIPFLKRRLSQRRQEVELSKRAMPPLRWQYYQSSPKIRGVNLGGWLVLEAWMTPSVFAATGNPNIVDEWGFGSMQPRDQAISIMQNHLNTFMSESDIQQIAAAGLNHVRIPIPYWAFEVAAGEPYLKLNQYDLLKQAVMLCNKYNIKVLVELHTAPGSQNGYDHGGRRGVNQWASNPSYVNRTIAILQTMSQEFSQSKYANVVTAIELLNEPVTDQNVVMDFNARAYEVVRYPNGRNATASPLLIVLSDDFISPAVSAYWNQSALPPQYEAVSIDSHVYTVFSDQGRALSNSDRLAYYCSLKPKWAGATTIHPQIIGEWTPAYTDCAAGVNGRNTAAGTSDCYARSGDASTFTPAYKAMLGKMWEAQVDSAEGGKGWMMWSWKTEAMAAEDWSYQKGLQYGWIPRDPTKRPQGINCNLPSTYNNVDATTTTTSTAQTQTKSSGGGFLGGIFGF</sequence>
<evidence type="ECO:0000256" key="2">
    <source>
        <dbReference type="ARBA" id="ARBA00022801"/>
    </source>
</evidence>
<keyword evidence="3 4" id="KW-0326">Glycosidase</keyword>
<evidence type="ECO:0000259" key="6">
    <source>
        <dbReference type="Pfam" id="PF00150"/>
    </source>
</evidence>
<evidence type="ECO:0000256" key="3">
    <source>
        <dbReference type="ARBA" id="ARBA00023295"/>
    </source>
</evidence>
<dbReference type="GO" id="GO:0005576">
    <property type="term" value="C:extracellular region"/>
    <property type="evidence" value="ECO:0007669"/>
    <property type="project" value="TreeGrafter"/>
</dbReference>
<dbReference type="Pfam" id="PF00150">
    <property type="entry name" value="Cellulase"/>
    <property type="match status" value="1"/>
</dbReference>
<dbReference type="PANTHER" id="PTHR31297:SF42">
    <property type="entry name" value="GLYCOSIDE HYDROLASE FAMILY 5 DOMAIN-CONTAINING PROTEIN"/>
    <property type="match status" value="1"/>
</dbReference>
<evidence type="ECO:0000256" key="4">
    <source>
        <dbReference type="RuleBase" id="RU361153"/>
    </source>
</evidence>
<keyword evidence="8" id="KW-1185">Reference proteome</keyword>
<proteinExistence type="inferred from homology"/>
<dbReference type="SUPFAM" id="SSF51445">
    <property type="entry name" value="(Trans)glycosidases"/>
    <property type="match status" value="1"/>
</dbReference>
<reference evidence="8" key="1">
    <citation type="journal article" date="2013" name="Genome Announc.">
        <title>Draft genome sequence of the basidiomycetous yeast-like fungus Pseudozyma hubeiensis SY62, which produces an abundant amount of the biosurfactant mannosylerythritol lipids.</title>
        <authorList>
            <person name="Konishi M."/>
            <person name="Hatada Y."/>
            <person name="Horiuchi J."/>
        </authorList>
    </citation>
    <scope>NUCLEOTIDE SEQUENCE [LARGE SCALE GENOMIC DNA]</scope>
    <source>
        <strain evidence="8">SY62</strain>
    </source>
</reference>
<dbReference type="PANTHER" id="PTHR31297">
    <property type="entry name" value="GLUCAN ENDO-1,6-BETA-GLUCOSIDASE B"/>
    <property type="match status" value="1"/>
</dbReference>
<dbReference type="AlphaFoldDB" id="R9P9J1"/>
<feature type="domain" description="Glycoside hydrolase family 5" evidence="6">
    <location>
        <begin position="215"/>
        <end position="448"/>
    </location>
</feature>
<gene>
    <name evidence="7" type="ORF">PHSY_005646</name>
</gene>
<dbReference type="GO" id="GO:0009986">
    <property type="term" value="C:cell surface"/>
    <property type="evidence" value="ECO:0007669"/>
    <property type="project" value="TreeGrafter"/>
</dbReference>
<dbReference type="GeneID" id="24110924"/>
<keyword evidence="5" id="KW-0732">Signal</keyword>
<name>R9P9J1_PSEHS</name>
<dbReference type="InterPro" id="IPR001547">
    <property type="entry name" value="Glyco_hydro_5"/>
</dbReference>
<dbReference type="InterPro" id="IPR050386">
    <property type="entry name" value="Glycosyl_hydrolase_5"/>
</dbReference>
<dbReference type="GO" id="GO:0008422">
    <property type="term" value="F:beta-glucosidase activity"/>
    <property type="evidence" value="ECO:0007669"/>
    <property type="project" value="TreeGrafter"/>
</dbReference>
<dbReference type="OrthoDB" id="62120at2759"/>
<feature type="chain" id="PRO_5004478464" evidence="5">
    <location>
        <begin position="19"/>
        <end position="579"/>
    </location>
</feature>
<dbReference type="STRING" id="1305764.R9P9J1"/>
<dbReference type="FunFam" id="3.20.20.80:FF:000140">
    <property type="entry name" value="Glucan 1,3-beta-glucosidase 2"/>
    <property type="match status" value="1"/>
</dbReference>
<dbReference type="GO" id="GO:0009251">
    <property type="term" value="P:glucan catabolic process"/>
    <property type="evidence" value="ECO:0007669"/>
    <property type="project" value="TreeGrafter"/>
</dbReference>
<dbReference type="EMBL" id="DF238815">
    <property type="protein sequence ID" value="GAC98058.1"/>
    <property type="molecule type" value="Genomic_DNA"/>
</dbReference>
<organism evidence="7 8">
    <name type="scientific">Pseudozyma hubeiensis (strain SY62)</name>
    <name type="common">Yeast</name>
    <dbReference type="NCBI Taxonomy" id="1305764"/>
    <lineage>
        <taxon>Eukaryota</taxon>
        <taxon>Fungi</taxon>
        <taxon>Dikarya</taxon>
        <taxon>Basidiomycota</taxon>
        <taxon>Ustilaginomycotina</taxon>
        <taxon>Ustilaginomycetes</taxon>
        <taxon>Ustilaginales</taxon>
        <taxon>Ustilaginaceae</taxon>
        <taxon>Pseudozyma</taxon>
    </lineage>
</organism>
<evidence type="ECO:0000313" key="8">
    <source>
        <dbReference type="Proteomes" id="UP000014071"/>
    </source>
</evidence>
<comment type="similarity">
    <text evidence="1 4">Belongs to the glycosyl hydrolase 5 (cellulase A) family.</text>
</comment>
<protein>
    <submittedName>
        <fullName evidence="7">Exo-beta-1,3-glucanase</fullName>
    </submittedName>
</protein>
<dbReference type="HOGENOM" id="CLU_004624_0_2_1"/>
<dbReference type="eggNOG" id="ENOG502QPYU">
    <property type="taxonomic scope" value="Eukaryota"/>
</dbReference>
<feature type="signal peptide" evidence="5">
    <location>
        <begin position="1"/>
        <end position="18"/>
    </location>
</feature>
<evidence type="ECO:0000313" key="7">
    <source>
        <dbReference type="EMBL" id="GAC98058.1"/>
    </source>
</evidence>
<evidence type="ECO:0000256" key="5">
    <source>
        <dbReference type="SAM" id="SignalP"/>
    </source>
</evidence>
<dbReference type="RefSeq" id="XP_012191645.1">
    <property type="nucleotide sequence ID" value="XM_012336255.1"/>
</dbReference>
<dbReference type="Proteomes" id="UP000014071">
    <property type="component" value="Unassembled WGS sequence"/>
</dbReference>
<accession>R9P9J1</accession>
<dbReference type="InterPro" id="IPR017853">
    <property type="entry name" value="GH"/>
</dbReference>